<organism evidence="5 6">
    <name type="scientific">Faecalicatena acetigenes</name>
    <dbReference type="NCBI Taxonomy" id="2981790"/>
    <lineage>
        <taxon>Bacteria</taxon>
        <taxon>Bacillati</taxon>
        <taxon>Bacillota</taxon>
        <taxon>Clostridia</taxon>
        <taxon>Lachnospirales</taxon>
        <taxon>Lachnospiraceae</taxon>
        <taxon>Faecalicatena</taxon>
    </lineage>
</organism>
<dbReference type="Proteomes" id="UP001652394">
    <property type="component" value="Unassembled WGS sequence"/>
</dbReference>
<dbReference type="Pfam" id="PF07729">
    <property type="entry name" value="FCD"/>
    <property type="match status" value="1"/>
</dbReference>
<keyword evidence="6" id="KW-1185">Reference proteome</keyword>
<dbReference type="InterPro" id="IPR011711">
    <property type="entry name" value="GntR_C"/>
</dbReference>
<reference evidence="5 6" key="1">
    <citation type="journal article" date="2021" name="ISME Commun">
        <title>Automated analysis of genomic sequences facilitates high-throughput and comprehensive description of bacteria.</title>
        <authorList>
            <person name="Hitch T.C.A."/>
        </authorList>
    </citation>
    <scope>NUCLEOTIDE SEQUENCE [LARGE SCALE GENOMIC DNA]</scope>
    <source>
        <strain evidence="5 6">H2_18</strain>
    </source>
</reference>
<dbReference type="InterPro" id="IPR008920">
    <property type="entry name" value="TF_FadR/GntR_C"/>
</dbReference>
<dbReference type="SUPFAM" id="SSF48008">
    <property type="entry name" value="GntR ligand-binding domain-like"/>
    <property type="match status" value="1"/>
</dbReference>
<name>A0ABT2T9A2_9FIRM</name>
<evidence type="ECO:0000256" key="3">
    <source>
        <dbReference type="ARBA" id="ARBA00023163"/>
    </source>
</evidence>
<dbReference type="EMBL" id="JAOQJX010000002">
    <property type="protein sequence ID" value="MCU6746441.1"/>
    <property type="molecule type" value="Genomic_DNA"/>
</dbReference>
<sequence>MPLPSQEIPFERTSAKQKVYETVKDWIIERQFKPGEKVSDVEIAEYFNISRTPVREALQLLEAQKLVRSYPGKATIVTEIETENIEKWYLPMATLQQLAIKLAVERITPMHIDRLKLLSEIFIESVKEQNKPMPILRADKEFHSCILEAAENEYIMDFCNVLWIHIQRLEYGFFRDTPLEDSIREHERMIRALEMKDEYSASVLVKEHWDRSALLIQRLYKK</sequence>
<dbReference type="PANTHER" id="PTHR43537">
    <property type="entry name" value="TRANSCRIPTIONAL REGULATOR, GNTR FAMILY"/>
    <property type="match status" value="1"/>
</dbReference>
<keyword evidence="3" id="KW-0804">Transcription</keyword>
<evidence type="ECO:0000256" key="1">
    <source>
        <dbReference type="ARBA" id="ARBA00023015"/>
    </source>
</evidence>
<gene>
    <name evidence="5" type="ORF">OCV51_02000</name>
</gene>
<dbReference type="InterPro" id="IPR036390">
    <property type="entry name" value="WH_DNA-bd_sf"/>
</dbReference>
<evidence type="ECO:0000256" key="2">
    <source>
        <dbReference type="ARBA" id="ARBA00023125"/>
    </source>
</evidence>
<dbReference type="InterPro" id="IPR036388">
    <property type="entry name" value="WH-like_DNA-bd_sf"/>
</dbReference>
<comment type="caution">
    <text evidence="5">The sequence shown here is derived from an EMBL/GenBank/DDBJ whole genome shotgun (WGS) entry which is preliminary data.</text>
</comment>
<protein>
    <submittedName>
        <fullName evidence="5">GntR family transcriptional regulator</fullName>
    </submittedName>
</protein>
<dbReference type="RefSeq" id="WP_059068587.1">
    <property type="nucleotide sequence ID" value="NZ_JAOQJX010000002.1"/>
</dbReference>
<dbReference type="Gene3D" id="1.10.10.10">
    <property type="entry name" value="Winged helix-like DNA-binding domain superfamily/Winged helix DNA-binding domain"/>
    <property type="match status" value="1"/>
</dbReference>
<dbReference type="SMART" id="SM00895">
    <property type="entry name" value="FCD"/>
    <property type="match status" value="1"/>
</dbReference>
<feature type="domain" description="HTH gntR-type" evidence="4">
    <location>
        <begin position="13"/>
        <end position="80"/>
    </location>
</feature>
<dbReference type="PROSITE" id="PS50949">
    <property type="entry name" value="HTH_GNTR"/>
    <property type="match status" value="1"/>
</dbReference>
<evidence type="ECO:0000313" key="5">
    <source>
        <dbReference type="EMBL" id="MCU6746441.1"/>
    </source>
</evidence>
<evidence type="ECO:0000259" key="4">
    <source>
        <dbReference type="PROSITE" id="PS50949"/>
    </source>
</evidence>
<evidence type="ECO:0000313" key="6">
    <source>
        <dbReference type="Proteomes" id="UP001652394"/>
    </source>
</evidence>
<dbReference type="PANTHER" id="PTHR43537:SF24">
    <property type="entry name" value="GLUCONATE OPERON TRANSCRIPTIONAL REPRESSOR"/>
    <property type="match status" value="1"/>
</dbReference>
<proteinExistence type="predicted"/>
<accession>A0ABT2T9A2</accession>
<keyword evidence="1" id="KW-0805">Transcription regulation</keyword>
<dbReference type="SMART" id="SM00345">
    <property type="entry name" value="HTH_GNTR"/>
    <property type="match status" value="1"/>
</dbReference>
<dbReference type="CDD" id="cd07377">
    <property type="entry name" value="WHTH_GntR"/>
    <property type="match status" value="1"/>
</dbReference>
<dbReference type="Pfam" id="PF00392">
    <property type="entry name" value="GntR"/>
    <property type="match status" value="1"/>
</dbReference>
<dbReference type="SUPFAM" id="SSF46785">
    <property type="entry name" value="Winged helix' DNA-binding domain"/>
    <property type="match status" value="1"/>
</dbReference>
<dbReference type="Gene3D" id="1.20.120.530">
    <property type="entry name" value="GntR ligand-binding domain-like"/>
    <property type="match status" value="1"/>
</dbReference>
<keyword evidence="2" id="KW-0238">DNA-binding</keyword>
<dbReference type="InterPro" id="IPR000524">
    <property type="entry name" value="Tscrpt_reg_HTH_GntR"/>
</dbReference>